<organism evidence="4 5">
    <name type="scientific">Myotis lucifugus</name>
    <name type="common">Little brown bat</name>
    <dbReference type="NCBI Taxonomy" id="59463"/>
    <lineage>
        <taxon>Eukaryota</taxon>
        <taxon>Metazoa</taxon>
        <taxon>Chordata</taxon>
        <taxon>Craniata</taxon>
        <taxon>Vertebrata</taxon>
        <taxon>Euteleostomi</taxon>
        <taxon>Mammalia</taxon>
        <taxon>Eutheria</taxon>
        <taxon>Laurasiatheria</taxon>
        <taxon>Chiroptera</taxon>
        <taxon>Yangochiroptera</taxon>
        <taxon>Vespertilionidae</taxon>
        <taxon>Myotis</taxon>
    </lineage>
</organism>
<reference evidence="4" key="3">
    <citation type="submission" date="2025-09" db="UniProtKB">
        <authorList>
            <consortium name="Ensembl"/>
        </authorList>
    </citation>
    <scope>IDENTIFICATION</scope>
</reference>
<dbReference type="PANTHER" id="PTHR14392">
    <property type="entry name" value="NIBAN FAMILY MEMBER"/>
    <property type="match status" value="1"/>
</dbReference>
<dbReference type="EMBL" id="AAPE02057562">
    <property type="status" value="NOT_ANNOTATED_CDS"/>
    <property type="molecule type" value="Genomic_DNA"/>
</dbReference>
<dbReference type="HOGENOM" id="CLU_009718_2_1_1"/>
<feature type="region of interest" description="Disordered" evidence="2">
    <location>
        <begin position="449"/>
        <end position="472"/>
    </location>
</feature>
<dbReference type="EMBL" id="AAPE02057563">
    <property type="status" value="NOT_ANNOTATED_CDS"/>
    <property type="molecule type" value="Genomic_DNA"/>
</dbReference>
<reference evidence="4" key="2">
    <citation type="submission" date="2025-08" db="UniProtKB">
        <authorList>
            <consortium name="Ensembl"/>
        </authorList>
    </citation>
    <scope>IDENTIFICATION</scope>
</reference>
<comment type="similarity">
    <text evidence="1">Belongs to the Niban family.</text>
</comment>
<dbReference type="InterPro" id="IPR059060">
    <property type="entry name" value="Niban_1/2/3_dom"/>
</dbReference>
<dbReference type="InterPro" id="IPR026088">
    <property type="entry name" value="Niban-like"/>
</dbReference>
<dbReference type="STRING" id="59463.ENSMLUP00000004038"/>
<dbReference type="EMBL" id="AAPE02057567">
    <property type="status" value="NOT_ANNOTATED_CDS"/>
    <property type="molecule type" value="Genomic_DNA"/>
</dbReference>
<evidence type="ECO:0000259" key="3">
    <source>
        <dbReference type="Pfam" id="PF26086"/>
    </source>
</evidence>
<evidence type="ECO:0000256" key="1">
    <source>
        <dbReference type="ARBA" id="ARBA00010251"/>
    </source>
</evidence>
<proteinExistence type="inferred from homology"/>
<dbReference type="PANTHER" id="PTHR14392:SF4">
    <property type="entry name" value="PROTEIN NIBAN 3"/>
    <property type="match status" value="1"/>
</dbReference>
<dbReference type="Ensembl" id="ENSMLUT00000004435.2">
    <property type="protein sequence ID" value="ENSMLUP00000004038.2"/>
    <property type="gene ID" value="ENSMLUG00000004432.2"/>
</dbReference>
<evidence type="ECO:0000256" key="2">
    <source>
        <dbReference type="SAM" id="MobiDB-lite"/>
    </source>
</evidence>
<dbReference type="AlphaFoldDB" id="G1P2E9"/>
<name>G1P2E9_MYOLU</name>
<feature type="domain" description="Niban 1/2/3" evidence="3">
    <location>
        <begin position="326"/>
        <end position="434"/>
    </location>
</feature>
<dbReference type="EMBL" id="AAPE02057566">
    <property type="status" value="NOT_ANNOTATED_CDS"/>
    <property type="molecule type" value="Genomic_DNA"/>
</dbReference>
<dbReference type="Pfam" id="PF26086">
    <property type="entry name" value="Niban2"/>
    <property type="match status" value="1"/>
</dbReference>
<keyword evidence="5" id="KW-1185">Reference proteome</keyword>
<feature type="region of interest" description="Disordered" evidence="2">
    <location>
        <begin position="168"/>
        <end position="221"/>
    </location>
</feature>
<dbReference type="Proteomes" id="UP000001074">
    <property type="component" value="Unassembled WGS sequence"/>
</dbReference>
<reference evidence="4 5" key="1">
    <citation type="journal article" date="2011" name="Nature">
        <title>A high-resolution map of human evolutionary constraint using 29 mammals.</title>
        <authorList>
            <person name="Lindblad-Toh K."/>
            <person name="Garber M."/>
            <person name="Zuk O."/>
            <person name="Lin M.F."/>
            <person name="Parker B.J."/>
            <person name="Washietl S."/>
            <person name="Kheradpour P."/>
            <person name="Ernst J."/>
            <person name="Jordan G."/>
            <person name="Mauceli E."/>
            <person name="Ward L.D."/>
            <person name="Lowe C.B."/>
            <person name="Holloway A.K."/>
            <person name="Clamp M."/>
            <person name="Gnerre S."/>
            <person name="Alfoldi J."/>
            <person name="Beal K."/>
            <person name="Chang J."/>
            <person name="Clawson H."/>
            <person name="Cuff J."/>
            <person name="Di Palma F."/>
            <person name="Fitzgerald S."/>
            <person name="Flicek P."/>
            <person name="Guttman M."/>
            <person name="Hubisz M.J."/>
            <person name="Jaffe D.B."/>
            <person name="Jungreis I."/>
            <person name="Kent W.J."/>
            <person name="Kostka D."/>
            <person name="Lara M."/>
            <person name="Martins A.L."/>
            <person name="Massingham T."/>
            <person name="Moltke I."/>
            <person name="Raney B.J."/>
            <person name="Rasmussen M.D."/>
            <person name="Robinson J."/>
            <person name="Stark A."/>
            <person name="Vilella A.J."/>
            <person name="Wen J."/>
            <person name="Xie X."/>
            <person name="Zody M.C."/>
            <person name="Baldwin J."/>
            <person name="Bloom T."/>
            <person name="Chin C.W."/>
            <person name="Heiman D."/>
            <person name="Nicol R."/>
            <person name="Nusbaum C."/>
            <person name="Young S."/>
            <person name="Wilkinson J."/>
            <person name="Worley K.C."/>
            <person name="Kovar C.L."/>
            <person name="Muzny D.M."/>
            <person name="Gibbs R.A."/>
            <person name="Cree A."/>
            <person name="Dihn H.H."/>
            <person name="Fowler G."/>
            <person name="Jhangiani S."/>
            <person name="Joshi V."/>
            <person name="Lee S."/>
            <person name="Lewis L.R."/>
            <person name="Nazareth L.V."/>
            <person name="Okwuonu G."/>
            <person name="Santibanez J."/>
            <person name="Warren W.C."/>
            <person name="Mardis E.R."/>
            <person name="Weinstock G.M."/>
            <person name="Wilson R.K."/>
            <person name="Delehaunty K."/>
            <person name="Dooling D."/>
            <person name="Fronik C."/>
            <person name="Fulton L."/>
            <person name="Fulton B."/>
            <person name="Graves T."/>
            <person name="Minx P."/>
            <person name="Sodergren E."/>
            <person name="Birney E."/>
            <person name="Margulies E.H."/>
            <person name="Herrero J."/>
            <person name="Green E.D."/>
            <person name="Haussler D."/>
            <person name="Siepel A."/>
            <person name="Goldman N."/>
            <person name="Pollard K.S."/>
            <person name="Pedersen J.S."/>
            <person name="Lander E.S."/>
            <person name="Kellis M."/>
        </authorList>
    </citation>
    <scope>NUCLEOTIDE SEQUENCE [LARGE SCALE GENOMIC DNA]</scope>
</reference>
<dbReference type="eggNOG" id="ENOG502QV2S">
    <property type="taxonomic scope" value="Eukaryota"/>
</dbReference>
<dbReference type="InParanoid" id="G1P2E9"/>
<dbReference type="EMBL" id="AAPE02057565">
    <property type="status" value="NOT_ANNOTATED_CDS"/>
    <property type="molecule type" value="Genomic_DNA"/>
</dbReference>
<protein>
    <recommendedName>
        <fullName evidence="3">Niban 1/2/3 domain-containing protein</fullName>
    </recommendedName>
</protein>
<evidence type="ECO:0000313" key="4">
    <source>
        <dbReference type="Ensembl" id="ENSMLUP00000004038.2"/>
    </source>
</evidence>
<dbReference type="EMBL" id="AAPE02057564">
    <property type="status" value="NOT_ANNOTATED_CDS"/>
    <property type="molecule type" value="Genomic_DNA"/>
</dbReference>
<evidence type="ECO:0000313" key="5">
    <source>
        <dbReference type="Proteomes" id="UP000001074"/>
    </source>
</evidence>
<accession>G1P2E9</accession>
<feature type="compositionally biased region" description="Polar residues" evidence="2">
    <location>
        <begin position="201"/>
        <end position="221"/>
    </location>
</feature>
<sequence length="599" mass="65653">MGGRPSSPLDKRQRQHLRGKLDGARRNILNPYQPQRWEKVWRIIKNILSSHHPSKESKYHSCKLPRVREHSRLLTQLRGGGSFHLMRWVMLAHEARGCLTQEGGEVEAGREEYENGGRPLGSAALTGYTVLTSQREYLHLLDTLCPDSAGKAPGTPTAGVSTSVLLTPGRQRETPFSSAREAGHGTRTKVAEQAGEGLSGQVPTRTPKTPSALNGRQFPSQRSSRFASSDCRLNSVSACLSLTVPPSLHPALRDRGIPWAPQLLDAVHAAVLAGASAGLRAFQPEKDQLLAALERTIRPDVDQLMGLRGRVAGKLRTEVQGALECCLRRRVDAQLPRVTQTLLDMVEAALAAVQTLLAQGMDRLDRHLRGNPSGARLRKEVYAFGEMPWDPELMQACYREAERSRGRLEQLVVPFGFLGARSLVFGAQDLAQQVRPRMTVARLKMREEAEGSALGTNDGPKQGQLPRGRSPVMRMRQEQRCQNCWPGCRRVHRRACHLRMECRESDSRVLGAGSKGEDVGSIYGGLIRGPRELSVVSELKKALGASDVSCALDSCSEDPWDQAGAGEDLTGSWARGACPAHSDGFLPFCPGDLSLPQRN</sequence>
<feature type="region of interest" description="Disordered" evidence="2">
    <location>
        <begin position="1"/>
        <end position="25"/>
    </location>
</feature>
<dbReference type="FunCoup" id="G1P2E9">
    <property type="interactions" value="31"/>
</dbReference>
<dbReference type="GeneTree" id="ENSGT00940000154149"/>
<dbReference type="OMA" id="QGALECC"/>